<gene>
    <name evidence="17 22" type="primary">aroA</name>
    <name evidence="18" type="synonym">aroE</name>
    <name evidence="22" type="ORF">DB44_CO00170</name>
</gene>
<evidence type="ECO:0000256" key="5">
    <source>
        <dbReference type="ARBA" id="ARBA00022605"/>
    </source>
</evidence>
<comment type="pathway">
    <text evidence="3 18">Metabolic intermediate biosynthesis; chorismate biosynthesis; chorismate from D-erythrose 4-phosphate and phosphoenolpyruvate: step 4/7.</text>
</comment>
<dbReference type="Gene3D" id="3.40.50.10860">
    <property type="entry name" value="Leucine Dehydrogenase, chain A, domain 1"/>
    <property type="match status" value="1"/>
</dbReference>
<dbReference type="GO" id="GO:0005524">
    <property type="term" value="F:ATP binding"/>
    <property type="evidence" value="ECO:0007669"/>
    <property type="project" value="UniProtKB-KW"/>
</dbReference>
<feature type="binding site" evidence="18">
    <location>
        <position position="304"/>
    </location>
    <ligand>
        <name>shikimate</name>
        <dbReference type="ChEBI" id="CHEBI:36208"/>
    </ligand>
</feature>
<feature type="binding site" evidence="17">
    <location>
        <position position="681"/>
    </location>
    <ligand>
        <name>3-phosphoshikimate</name>
        <dbReference type="ChEBI" id="CHEBI:145989"/>
    </ligand>
</feature>
<dbReference type="HAMAP" id="MF_00222">
    <property type="entry name" value="Shikimate_DH_AroE"/>
    <property type="match status" value="1"/>
</dbReference>
<dbReference type="EC" id="1.1.1.25" evidence="18"/>
<name>A0A0C1JY94_9BACT</name>
<feature type="binding site" evidence="17">
    <location>
        <position position="851"/>
    </location>
    <ligand>
        <name>3-phosphoshikimate</name>
        <dbReference type="ChEBI" id="CHEBI:145989"/>
    </ligand>
</feature>
<dbReference type="UniPathway" id="UPA00053">
    <property type="reaction ID" value="UER00087"/>
</dbReference>
<evidence type="ECO:0000256" key="3">
    <source>
        <dbReference type="ARBA" id="ARBA00004871"/>
    </source>
</evidence>
<dbReference type="InterPro" id="IPR013785">
    <property type="entry name" value="Aldolase_TIM"/>
</dbReference>
<feature type="binding site" evidence="17">
    <location>
        <position position="680"/>
    </location>
    <ligand>
        <name>3-phosphoshikimate</name>
        <dbReference type="ChEBI" id="CHEBI:145989"/>
    </ligand>
</feature>
<dbReference type="Pfam" id="PF01487">
    <property type="entry name" value="DHquinase_I"/>
    <property type="match status" value="1"/>
</dbReference>
<feature type="binding site" evidence="17">
    <location>
        <position position="896"/>
    </location>
    <ligand>
        <name>phosphoenolpyruvate</name>
        <dbReference type="ChEBI" id="CHEBI:58702"/>
    </ligand>
</feature>
<dbReference type="GO" id="GO:0003866">
    <property type="term" value="F:3-phosphoshikimate 1-carboxyvinyltransferase activity"/>
    <property type="evidence" value="ECO:0007669"/>
    <property type="project" value="UniProtKB-UniRule"/>
</dbReference>
<feature type="domain" description="Enolpyruvate transferase" evidence="19">
    <location>
        <begin position="522"/>
        <end position="931"/>
    </location>
</feature>
<evidence type="ECO:0000259" key="21">
    <source>
        <dbReference type="Pfam" id="PF08501"/>
    </source>
</evidence>
<evidence type="ECO:0000256" key="18">
    <source>
        <dbReference type="HAMAP-Rule" id="MF_00222"/>
    </source>
</evidence>
<dbReference type="NCBIfam" id="TIGR00507">
    <property type="entry name" value="aroE"/>
    <property type="match status" value="1"/>
</dbReference>
<dbReference type="InterPro" id="IPR001381">
    <property type="entry name" value="DHquinase_I"/>
</dbReference>
<keyword evidence="11" id="KW-0067">ATP-binding</keyword>
<keyword evidence="7" id="KW-0479">Metal-binding</keyword>
<dbReference type="EC" id="2.5.1.19" evidence="17"/>
<feature type="binding site" evidence="18">
    <location>
        <position position="483"/>
    </location>
    <ligand>
        <name>shikimate</name>
        <dbReference type="ChEBI" id="CHEBI:36208"/>
    </ligand>
</feature>
<dbReference type="GO" id="GO:0008652">
    <property type="term" value="P:amino acid biosynthetic process"/>
    <property type="evidence" value="ECO:0007669"/>
    <property type="project" value="UniProtKB-KW"/>
</dbReference>
<dbReference type="CDD" id="cd01065">
    <property type="entry name" value="NAD_bind_Shikimate_DH"/>
    <property type="match status" value="1"/>
</dbReference>
<evidence type="ECO:0000256" key="4">
    <source>
        <dbReference type="ARBA" id="ARBA00009948"/>
    </source>
</evidence>
<dbReference type="Pfam" id="PF08501">
    <property type="entry name" value="Shikimate_dh_N"/>
    <property type="match status" value="1"/>
</dbReference>
<keyword evidence="8" id="KW-0547">Nucleotide-binding</keyword>
<comment type="cofactor">
    <cofactor evidence="1">
        <name>Zn(2+)</name>
        <dbReference type="ChEBI" id="CHEBI:29105"/>
    </cofactor>
</comment>
<keyword evidence="6 17" id="KW-0808">Transferase</keyword>
<dbReference type="CDD" id="cd01556">
    <property type="entry name" value="EPSP_synthase"/>
    <property type="match status" value="1"/>
</dbReference>
<keyword evidence="13 18" id="KW-0560">Oxidoreductase</keyword>
<feature type="binding site" evidence="18">
    <location>
        <position position="476"/>
    </location>
    <ligand>
        <name>NADP(+)</name>
        <dbReference type="ChEBI" id="CHEBI:58349"/>
    </ligand>
</feature>
<evidence type="ECO:0000256" key="11">
    <source>
        <dbReference type="ARBA" id="ARBA00022840"/>
    </source>
</evidence>
<dbReference type="GO" id="GO:0050661">
    <property type="term" value="F:NADP binding"/>
    <property type="evidence" value="ECO:0007669"/>
    <property type="project" value="InterPro"/>
</dbReference>
<dbReference type="GO" id="GO:0046872">
    <property type="term" value="F:metal ion binding"/>
    <property type="evidence" value="ECO:0007669"/>
    <property type="project" value="UniProtKB-KW"/>
</dbReference>
<evidence type="ECO:0000256" key="6">
    <source>
        <dbReference type="ARBA" id="ARBA00022679"/>
    </source>
</evidence>
<proteinExistence type="inferred from homology"/>
<evidence type="ECO:0000256" key="10">
    <source>
        <dbReference type="ARBA" id="ARBA00022833"/>
    </source>
</evidence>
<comment type="function">
    <text evidence="18">Involved in the biosynthesis of the chorismate, which leads to the biosynthesis of aromatic amino acids. Catalyzes the reversible NADPH linked reduction of 3-dehydroshikimate (DHSA) to yield shikimate (SA).</text>
</comment>
<comment type="catalytic activity">
    <reaction evidence="15">
        <text>3-phosphoshikimate + phosphoenolpyruvate = 5-O-(1-carboxyvinyl)-3-phosphoshikimate + phosphate</text>
        <dbReference type="Rhea" id="RHEA:21256"/>
        <dbReference type="ChEBI" id="CHEBI:43474"/>
        <dbReference type="ChEBI" id="CHEBI:57701"/>
        <dbReference type="ChEBI" id="CHEBI:58702"/>
        <dbReference type="ChEBI" id="CHEBI:145989"/>
        <dbReference type="EC" id="2.5.1.19"/>
    </reaction>
    <physiologicalReaction direction="left-to-right" evidence="15">
        <dbReference type="Rhea" id="RHEA:21257"/>
    </physiologicalReaction>
</comment>
<feature type="binding site" evidence="18">
    <location>
        <begin position="257"/>
        <end position="259"/>
    </location>
    <ligand>
        <name>shikimate</name>
        <dbReference type="ChEBI" id="CHEBI:36208"/>
    </ligand>
</feature>
<keyword evidence="12 18" id="KW-0521">NADP</keyword>
<dbReference type="Pfam" id="PF00275">
    <property type="entry name" value="EPSP_synthase"/>
    <property type="match status" value="1"/>
</dbReference>
<comment type="caution">
    <text evidence="22">The sequence shown here is derived from an EMBL/GenBank/DDBJ whole genome shotgun (WGS) entry which is preliminary data.</text>
</comment>
<feature type="binding site" evidence="18">
    <location>
        <begin position="388"/>
        <end position="393"/>
    </location>
    <ligand>
        <name>NADP(+)</name>
        <dbReference type="ChEBI" id="CHEBI:58349"/>
    </ligand>
</feature>
<reference evidence="22 23" key="1">
    <citation type="journal article" date="2014" name="Mol. Biol. Evol.">
        <title>Massive expansion of Ubiquitination-related gene families within the Chlamydiae.</title>
        <authorList>
            <person name="Domman D."/>
            <person name="Collingro A."/>
            <person name="Lagkouvardos I."/>
            <person name="Gehre L."/>
            <person name="Weinmaier T."/>
            <person name="Rattei T."/>
            <person name="Subtil A."/>
            <person name="Horn M."/>
        </authorList>
    </citation>
    <scope>NUCLEOTIDE SEQUENCE [LARGE SCALE GENOMIC DNA]</scope>
    <source>
        <strain evidence="22 23">EI2</strain>
    </source>
</reference>
<dbReference type="InterPro" id="IPR013792">
    <property type="entry name" value="RNA3'P_cycl/enolpyr_Trfase_a/b"/>
</dbReference>
<dbReference type="InterPro" id="IPR001986">
    <property type="entry name" value="Enolpyruvate_Tfrase_dom"/>
</dbReference>
<evidence type="ECO:0000259" key="20">
    <source>
        <dbReference type="Pfam" id="PF01488"/>
    </source>
</evidence>
<dbReference type="GO" id="GO:0009423">
    <property type="term" value="P:chorismate biosynthetic process"/>
    <property type="evidence" value="ECO:0007669"/>
    <property type="project" value="UniProtKB-UniRule"/>
</dbReference>
<comment type="subcellular location">
    <subcellularLocation>
        <location evidence="17">Cytoplasm</location>
    </subcellularLocation>
</comment>
<feature type="binding site" evidence="17">
    <location>
        <position position="536"/>
    </location>
    <ligand>
        <name>3-phosphoshikimate</name>
        <dbReference type="ChEBI" id="CHEBI:145989"/>
    </ligand>
</feature>
<evidence type="ECO:0000256" key="16">
    <source>
        <dbReference type="ARBA" id="ARBA00049442"/>
    </source>
</evidence>
<evidence type="ECO:0000256" key="7">
    <source>
        <dbReference type="ARBA" id="ARBA00022723"/>
    </source>
</evidence>
<comment type="similarity">
    <text evidence="18">Belongs to the shikimate dehydrogenase family.</text>
</comment>
<feature type="binding site" evidence="17">
    <location>
        <position position="535"/>
    </location>
    <ligand>
        <name>3-phosphoshikimate</name>
        <dbReference type="ChEBI" id="CHEBI:145989"/>
    </ligand>
</feature>
<feature type="domain" description="Quinate/shikimate 5-dehydrogenase/glutamyl-tRNA reductase" evidence="20">
    <location>
        <begin position="352"/>
        <end position="427"/>
    </location>
</feature>
<dbReference type="Gene3D" id="3.40.50.720">
    <property type="entry name" value="NAD(P)-binding Rossmann-like Domain"/>
    <property type="match status" value="1"/>
</dbReference>
<keyword evidence="14 17" id="KW-0057">Aromatic amino acid biosynthesis</keyword>
<feature type="binding site" evidence="17">
    <location>
        <position position="606"/>
    </location>
    <ligand>
        <name>phosphoenolpyruvate</name>
        <dbReference type="ChEBI" id="CHEBI:58702"/>
    </ligand>
</feature>
<comment type="subunit">
    <text evidence="17">Monomer.</text>
</comment>
<dbReference type="InterPro" id="IPR011342">
    <property type="entry name" value="Shikimate_DH"/>
</dbReference>
<evidence type="ECO:0000313" key="22">
    <source>
        <dbReference type="EMBL" id="KIC72147.1"/>
    </source>
</evidence>
<dbReference type="Proteomes" id="UP000031465">
    <property type="component" value="Unassembled WGS sequence"/>
</dbReference>
<feature type="binding site" evidence="17">
    <location>
        <position position="540"/>
    </location>
    <ligand>
        <name>3-phosphoshikimate</name>
        <dbReference type="ChEBI" id="CHEBI:145989"/>
    </ligand>
</feature>
<dbReference type="InterPro" id="IPR036968">
    <property type="entry name" value="Enolpyruvate_Tfrase_sf"/>
</dbReference>
<evidence type="ECO:0000256" key="12">
    <source>
        <dbReference type="ARBA" id="ARBA00022857"/>
    </source>
</evidence>
<dbReference type="SUPFAM" id="SSF51569">
    <property type="entry name" value="Aldolase"/>
    <property type="match status" value="1"/>
</dbReference>
<feature type="binding site" evidence="18">
    <location>
        <position position="328"/>
    </location>
    <ligand>
        <name>shikimate</name>
        <dbReference type="ChEBI" id="CHEBI:36208"/>
    </ligand>
</feature>
<dbReference type="GO" id="GO:0019632">
    <property type="term" value="P:shikimate metabolic process"/>
    <property type="evidence" value="ECO:0007669"/>
    <property type="project" value="InterPro"/>
</dbReference>
<feature type="binding site" evidence="17">
    <location>
        <position position="635"/>
    </location>
    <ligand>
        <name>phosphoenolpyruvate</name>
        <dbReference type="ChEBI" id="CHEBI:58702"/>
    </ligand>
</feature>
<comment type="catalytic activity">
    <reaction evidence="16 18">
        <text>shikimate + NADP(+) = 3-dehydroshikimate + NADPH + H(+)</text>
        <dbReference type="Rhea" id="RHEA:17737"/>
        <dbReference type="ChEBI" id="CHEBI:15378"/>
        <dbReference type="ChEBI" id="CHEBI:16630"/>
        <dbReference type="ChEBI" id="CHEBI:36208"/>
        <dbReference type="ChEBI" id="CHEBI:57783"/>
        <dbReference type="ChEBI" id="CHEBI:58349"/>
        <dbReference type="EC" id="1.1.1.25"/>
    </reaction>
</comment>
<evidence type="ECO:0000313" key="23">
    <source>
        <dbReference type="Proteomes" id="UP000031465"/>
    </source>
</evidence>
<dbReference type="InterPro" id="IPR046346">
    <property type="entry name" value="Aminoacid_DH-like_N_sf"/>
</dbReference>
<feature type="binding site" evidence="18">
    <location>
        <position position="343"/>
    </location>
    <ligand>
        <name>shikimate</name>
        <dbReference type="ChEBI" id="CHEBI:36208"/>
    </ligand>
</feature>
<evidence type="ECO:0000256" key="13">
    <source>
        <dbReference type="ARBA" id="ARBA00023002"/>
    </source>
</evidence>
<evidence type="ECO:0000256" key="14">
    <source>
        <dbReference type="ARBA" id="ARBA00023141"/>
    </source>
</evidence>
<dbReference type="Gene3D" id="3.20.20.70">
    <property type="entry name" value="Aldolase class I"/>
    <property type="match status" value="1"/>
</dbReference>
<dbReference type="HAMAP" id="MF_00210">
    <property type="entry name" value="EPSP_synth"/>
    <property type="match status" value="1"/>
</dbReference>
<feature type="active site" description="Proton acceptor" evidence="18">
    <location>
        <position position="308"/>
    </location>
</feature>
<dbReference type="AlphaFoldDB" id="A0A0C1JY94"/>
<evidence type="ECO:0000256" key="15">
    <source>
        <dbReference type="ARBA" id="ARBA00044633"/>
    </source>
</evidence>
<keyword evidence="9" id="KW-0418">Kinase</keyword>
<keyword evidence="17" id="KW-0963">Cytoplasm</keyword>
<keyword evidence="5 17" id="KW-0028">Amino-acid biosynthesis</keyword>
<feature type="active site" description="Proton acceptor" evidence="17">
    <location>
        <position position="824"/>
    </location>
</feature>
<keyword evidence="10" id="KW-0862">Zinc</keyword>
<evidence type="ECO:0000259" key="19">
    <source>
        <dbReference type="Pfam" id="PF00275"/>
    </source>
</evidence>
<evidence type="ECO:0000256" key="17">
    <source>
        <dbReference type="HAMAP-Rule" id="MF_00210"/>
    </source>
</evidence>
<dbReference type="SUPFAM" id="SSF53223">
    <property type="entry name" value="Aminoacid dehydrogenase-like, N-terminal domain"/>
    <property type="match status" value="1"/>
</dbReference>
<evidence type="ECO:0000256" key="8">
    <source>
        <dbReference type="ARBA" id="ARBA00022741"/>
    </source>
</evidence>
<dbReference type="Gene3D" id="3.65.10.10">
    <property type="entry name" value="Enolpyruvate transferase domain"/>
    <property type="match status" value="2"/>
</dbReference>
<evidence type="ECO:0000256" key="9">
    <source>
        <dbReference type="ARBA" id="ARBA00022777"/>
    </source>
</evidence>
<feature type="binding site" evidence="17">
    <location>
        <position position="824"/>
    </location>
    <ligand>
        <name>3-phosphoshikimate</name>
        <dbReference type="ChEBI" id="CHEBI:145989"/>
    </ligand>
</feature>
<dbReference type="InterPro" id="IPR006151">
    <property type="entry name" value="Shikm_DH/Glu-tRNA_Rdtase"/>
</dbReference>
<comment type="similarity">
    <text evidence="4 17">Belongs to the EPSP synthase family.</text>
</comment>
<comment type="pathway">
    <text evidence="2 17">Metabolic intermediate biosynthesis; chorismate biosynthesis; chorismate from D-erythrose 4-phosphate and phosphoenolpyruvate: step 6/7.</text>
</comment>
<dbReference type="Pfam" id="PF01488">
    <property type="entry name" value="Shikimate_DH"/>
    <property type="match status" value="1"/>
</dbReference>
<protein>
    <recommendedName>
        <fullName evidence="17 18">Multifunctional fusion protein</fullName>
    </recommendedName>
    <domain>
        <recommendedName>
            <fullName evidence="17">3-phosphoshikimate 1-carboxyvinyltransferase</fullName>
            <ecNumber evidence="17">2.5.1.19</ecNumber>
        </recommendedName>
        <alternativeName>
            <fullName evidence="17">5-enolpyruvylshikimate-3-phosphate synthase</fullName>
            <shortName evidence="17">EPSP synthase</shortName>
            <shortName evidence="17">EPSPS</shortName>
        </alternativeName>
    </domain>
    <domain>
        <recommendedName>
            <fullName evidence="18">Shikimate dehydrogenase (NADP(+))</fullName>
            <shortName evidence="18">SDH</shortName>
            <ecNumber evidence="18">1.1.1.25</ecNumber>
        </recommendedName>
    </domain>
</protein>
<feature type="domain" description="Shikimate dehydrogenase substrate binding N-terminal" evidence="21">
    <location>
        <begin position="249"/>
        <end position="330"/>
    </location>
</feature>
<feature type="binding site" evidence="17">
    <location>
        <position position="922"/>
    </location>
    <ligand>
        <name>phosphoenolpyruvate</name>
        <dbReference type="ChEBI" id="CHEBI:58702"/>
    </ligand>
</feature>
<evidence type="ECO:0000256" key="1">
    <source>
        <dbReference type="ARBA" id="ARBA00001947"/>
    </source>
</evidence>
<sequence>MILIALNLMAQKPSFHSCQLCVSLIDLTCDAFIYQIQQLPSQVDLIEIRLDKLLKIDFAELDRLKEIAHRPLIWTLRKKSQGGNFLGNIQKQFLIFKELAKRQPDFVDIEADIPLEWLQELQKISPQTQWIISWHEVKETPHLKTCLDQLYALPGNYYKLACYTHSIIDSLKLLEMAQQENKHSRRLCTIGLGMKGQCTRILAPVTGQPFTFASLKEGLESAPGQISFQTLFQTYRFKKLSQQTEIFGLIGHPIDKSLSHLTHNAVLDHLNQNAVYIKFDVEETELELFFQHIQRFSVRGFSVTMPHKERVKKILALNMDDESHLACNTLLFSSSIINGTNTDGIGALKALKVEDLKDKKLILLGAGGTSQAIAYEAKKRGAEVTILNRTVLRAKDVAEKIQVKWGGFEQLKDAKKNECDILIQTTSVGMSPHVDALVVSADWIPQQITALDVISHPFETLFLQKARLKGCEIHHGIELFIHQAAFQFGFWFNKQFDQKLIEQTIREALPMPFNQKKVAVQKSALAGEISLPPSKSHSIRAILLGAMTQGISRVKNLLDSPDVEHAKLAAIALGAKIEQVQDEYLISGVAGQPKTPSGVIDVGNSGQVLRFAGAFAALNHGYTVITGDHSICSNRPAQPLLDGLKCLGAFAKSTRENGYAPLIIKGPIYEGTAELEGQDSQPVSALLMASAFIHGTTEIFVKYPGEKPWIDLTLHWLNRLGVSYINQNYEYFKIEGIQQRPHFEVNIPGDLSAAAFPVAAAILTQSKITLYNVDMSDVQGDKQVIHVLQEMGADIQIDQASHTLTVLPGALLKGTTIDVNSFIDAVPILAVLACFAKGETHLINAAIARQKESNRLSCITIELKKMGAQIMETDDGLLIRNSNLRGAIVESYDDHRLAMALIVAGLASEGITEVKGIDCIKKSFPNFIQDLKKLGARFT</sequence>
<dbReference type="SUPFAM" id="SSF51735">
    <property type="entry name" value="NAD(P)-binding Rossmann-fold domains"/>
    <property type="match status" value="1"/>
</dbReference>
<comment type="subunit">
    <text evidence="18">Homodimer.</text>
</comment>
<dbReference type="PATRIC" id="fig|362787.3.peg.956"/>
<feature type="binding site" evidence="17">
    <location>
        <position position="681"/>
    </location>
    <ligand>
        <name>phosphoenolpyruvate</name>
        <dbReference type="ChEBI" id="CHEBI:58702"/>
    </ligand>
</feature>
<dbReference type="GO" id="GO:0009073">
    <property type="term" value="P:aromatic amino acid family biosynthetic process"/>
    <property type="evidence" value="ECO:0007669"/>
    <property type="project" value="UniProtKB-KW"/>
</dbReference>
<dbReference type="InterPro" id="IPR013708">
    <property type="entry name" value="Shikimate_DH-bd_N"/>
</dbReference>
<comment type="function">
    <text evidence="17">Catalyzes the transfer of the enolpyruvyl moiety of phosphoenolpyruvate (PEP) to the 5-hydroxyl of shikimate-3-phosphate (S3P) to produce enolpyruvyl shikimate-3-phosphate and inorganic phosphate.</text>
</comment>
<dbReference type="CDD" id="cd00502">
    <property type="entry name" value="DHQase_I"/>
    <property type="match status" value="1"/>
</dbReference>
<dbReference type="GO" id="GO:0004764">
    <property type="term" value="F:shikimate 3-dehydrogenase (NADP+) activity"/>
    <property type="evidence" value="ECO:0007669"/>
    <property type="project" value="UniProtKB-UniRule"/>
</dbReference>
<dbReference type="GO" id="GO:0003855">
    <property type="term" value="F:3-dehydroquinate dehydratase activity"/>
    <property type="evidence" value="ECO:0007669"/>
    <property type="project" value="InterPro"/>
</dbReference>
<comment type="caution">
    <text evidence="17">Lacks conserved residue(s) required for the propagation of feature annotation.</text>
</comment>
<dbReference type="NCBIfam" id="TIGR01356">
    <property type="entry name" value="aroA"/>
    <property type="match status" value="1"/>
</dbReference>
<dbReference type="InterPro" id="IPR006264">
    <property type="entry name" value="EPSP_synthase"/>
</dbReference>
<feature type="binding site" evidence="18">
    <location>
        <position position="453"/>
    </location>
    <ligand>
        <name>NADP(+)</name>
        <dbReference type="ChEBI" id="CHEBI:58349"/>
    </ligand>
</feature>
<dbReference type="PANTHER" id="PTHR21089">
    <property type="entry name" value="SHIKIMATE DEHYDROGENASE"/>
    <property type="match status" value="1"/>
</dbReference>
<dbReference type="InterPro" id="IPR036291">
    <property type="entry name" value="NAD(P)-bd_dom_sf"/>
</dbReference>
<evidence type="ECO:0000256" key="2">
    <source>
        <dbReference type="ARBA" id="ARBA00004811"/>
    </source>
</evidence>
<feature type="binding site" evidence="17">
    <location>
        <position position="535"/>
    </location>
    <ligand>
        <name>phosphoenolpyruvate</name>
        <dbReference type="ChEBI" id="CHEBI:58702"/>
    </ligand>
</feature>
<dbReference type="EMBL" id="JSAN01000061">
    <property type="protein sequence ID" value="KIC72147.1"/>
    <property type="molecule type" value="Genomic_DNA"/>
</dbReference>
<dbReference type="GO" id="GO:0005737">
    <property type="term" value="C:cytoplasm"/>
    <property type="evidence" value="ECO:0007669"/>
    <property type="project" value="UniProtKB-SubCell"/>
</dbReference>
<dbReference type="PANTHER" id="PTHR21089:SF1">
    <property type="entry name" value="BIFUNCTIONAL 3-DEHYDROQUINATE DEHYDRATASE_SHIKIMATE DEHYDROGENASE, CHLOROPLASTIC"/>
    <property type="match status" value="1"/>
</dbReference>
<dbReference type="SUPFAM" id="SSF55205">
    <property type="entry name" value="EPT/RTPC-like"/>
    <property type="match status" value="1"/>
</dbReference>
<organism evidence="22 23">
    <name type="scientific">Candidatus Protochlamydia amoebophila</name>
    <dbReference type="NCBI Taxonomy" id="362787"/>
    <lineage>
        <taxon>Bacteria</taxon>
        <taxon>Pseudomonadati</taxon>
        <taxon>Chlamydiota</taxon>
        <taxon>Chlamydiia</taxon>
        <taxon>Parachlamydiales</taxon>
        <taxon>Parachlamydiaceae</taxon>
        <taxon>Candidatus Protochlamydia</taxon>
    </lineage>
</organism>
<dbReference type="GO" id="GO:0016301">
    <property type="term" value="F:kinase activity"/>
    <property type="evidence" value="ECO:0007669"/>
    <property type="project" value="UniProtKB-KW"/>
</dbReference>
<dbReference type="InterPro" id="IPR022893">
    <property type="entry name" value="Shikimate_DH_fam"/>
</dbReference>
<accession>A0A0C1JY94</accession>
<feature type="binding site" evidence="17">
    <location>
        <position position="855"/>
    </location>
    <ligand>
        <name>phosphoenolpyruvate</name>
        <dbReference type="ChEBI" id="CHEBI:58702"/>
    </ligand>
</feature>